<keyword evidence="2" id="KW-1185">Reference proteome</keyword>
<accession>A0AAN9RWK0</accession>
<sequence>MAEAMDPSLPWLNYCEWQAQIAKAKQHQRQAMNAFLTITEELNKLKKGVSSMILVEAHEEALRVKDEALQVADDALKSKNEALKVADD</sequence>
<dbReference type="AlphaFoldDB" id="A0AAN9RWK0"/>
<organism evidence="1 2">
    <name type="scientific">Psophocarpus tetragonolobus</name>
    <name type="common">Winged bean</name>
    <name type="synonym">Dolichos tetragonolobus</name>
    <dbReference type="NCBI Taxonomy" id="3891"/>
    <lineage>
        <taxon>Eukaryota</taxon>
        <taxon>Viridiplantae</taxon>
        <taxon>Streptophyta</taxon>
        <taxon>Embryophyta</taxon>
        <taxon>Tracheophyta</taxon>
        <taxon>Spermatophyta</taxon>
        <taxon>Magnoliopsida</taxon>
        <taxon>eudicotyledons</taxon>
        <taxon>Gunneridae</taxon>
        <taxon>Pentapetalae</taxon>
        <taxon>rosids</taxon>
        <taxon>fabids</taxon>
        <taxon>Fabales</taxon>
        <taxon>Fabaceae</taxon>
        <taxon>Papilionoideae</taxon>
        <taxon>50 kb inversion clade</taxon>
        <taxon>NPAAA clade</taxon>
        <taxon>indigoferoid/millettioid clade</taxon>
        <taxon>Phaseoleae</taxon>
        <taxon>Psophocarpus</taxon>
    </lineage>
</organism>
<gene>
    <name evidence="1" type="ORF">VNO78_30416</name>
</gene>
<proteinExistence type="predicted"/>
<dbReference type="Proteomes" id="UP001386955">
    <property type="component" value="Unassembled WGS sequence"/>
</dbReference>
<name>A0AAN9RWK0_PSOTE</name>
<evidence type="ECO:0000313" key="2">
    <source>
        <dbReference type="Proteomes" id="UP001386955"/>
    </source>
</evidence>
<reference evidence="1 2" key="1">
    <citation type="submission" date="2024-01" db="EMBL/GenBank/DDBJ databases">
        <title>The genomes of 5 underutilized Papilionoideae crops provide insights into root nodulation and disease resistanc.</title>
        <authorList>
            <person name="Jiang F."/>
        </authorList>
    </citation>
    <scope>NUCLEOTIDE SEQUENCE [LARGE SCALE GENOMIC DNA]</scope>
    <source>
        <strain evidence="1">DUOXIRENSHENG_FW03</strain>
        <tissue evidence="1">Leaves</tissue>
    </source>
</reference>
<comment type="caution">
    <text evidence="1">The sequence shown here is derived from an EMBL/GenBank/DDBJ whole genome shotgun (WGS) entry which is preliminary data.</text>
</comment>
<evidence type="ECO:0000313" key="1">
    <source>
        <dbReference type="EMBL" id="KAK7384715.1"/>
    </source>
</evidence>
<protein>
    <submittedName>
        <fullName evidence="1">Uncharacterized protein</fullName>
    </submittedName>
</protein>
<dbReference type="EMBL" id="JAYMYS010000008">
    <property type="protein sequence ID" value="KAK7384715.1"/>
    <property type="molecule type" value="Genomic_DNA"/>
</dbReference>